<feature type="compositionally biased region" description="Polar residues" evidence="1">
    <location>
        <begin position="18"/>
        <end position="36"/>
    </location>
</feature>
<comment type="caution">
    <text evidence="2">The sequence shown here is derived from an EMBL/GenBank/DDBJ whole genome shotgun (WGS) entry which is preliminary data.</text>
</comment>
<sequence>MRADTGGQADGRAHRPTRSPSGLQQDTVVTQDNLVQHSAVRRTSSKEATGKATGRQHVRQREGCSAKGHAEAESSQGIRFTMKGVRPTAKAIFMVGSSFASIFNNPKRLYGSPLLTGLYPPPDAFTAADDALRNIRK</sequence>
<evidence type="ECO:0000256" key="1">
    <source>
        <dbReference type="SAM" id="MobiDB-lite"/>
    </source>
</evidence>
<reference evidence="2 3" key="1">
    <citation type="submission" date="2019-05" db="EMBL/GenBank/DDBJ databases">
        <title>Another draft genome of Portunus trituberculatus and its Hox gene families provides insights of decapod evolution.</title>
        <authorList>
            <person name="Jeong J.-H."/>
            <person name="Song I."/>
            <person name="Kim S."/>
            <person name="Choi T."/>
            <person name="Kim D."/>
            <person name="Ryu S."/>
            <person name="Kim W."/>
        </authorList>
    </citation>
    <scope>NUCLEOTIDE SEQUENCE [LARGE SCALE GENOMIC DNA]</scope>
    <source>
        <tissue evidence="2">Muscle</tissue>
    </source>
</reference>
<dbReference type="EMBL" id="VSRR010017187">
    <property type="protein sequence ID" value="MPC60109.1"/>
    <property type="molecule type" value="Genomic_DNA"/>
</dbReference>
<accession>A0A5B7GR84</accession>
<feature type="compositionally biased region" description="Basic and acidic residues" evidence="1">
    <location>
        <begin position="59"/>
        <end position="72"/>
    </location>
</feature>
<evidence type="ECO:0000313" key="2">
    <source>
        <dbReference type="EMBL" id="MPC60109.1"/>
    </source>
</evidence>
<proteinExistence type="predicted"/>
<dbReference type="AlphaFoldDB" id="A0A5B7GR84"/>
<gene>
    <name evidence="2" type="ORF">E2C01_054147</name>
</gene>
<evidence type="ECO:0000313" key="3">
    <source>
        <dbReference type="Proteomes" id="UP000324222"/>
    </source>
</evidence>
<feature type="region of interest" description="Disordered" evidence="1">
    <location>
        <begin position="1"/>
        <end position="75"/>
    </location>
</feature>
<keyword evidence="3" id="KW-1185">Reference proteome</keyword>
<protein>
    <submittedName>
        <fullName evidence="2">Uncharacterized protein</fullName>
    </submittedName>
</protein>
<organism evidence="2 3">
    <name type="scientific">Portunus trituberculatus</name>
    <name type="common">Swimming crab</name>
    <name type="synonym">Neptunus trituberculatus</name>
    <dbReference type="NCBI Taxonomy" id="210409"/>
    <lineage>
        <taxon>Eukaryota</taxon>
        <taxon>Metazoa</taxon>
        <taxon>Ecdysozoa</taxon>
        <taxon>Arthropoda</taxon>
        <taxon>Crustacea</taxon>
        <taxon>Multicrustacea</taxon>
        <taxon>Malacostraca</taxon>
        <taxon>Eumalacostraca</taxon>
        <taxon>Eucarida</taxon>
        <taxon>Decapoda</taxon>
        <taxon>Pleocyemata</taxon>
        <taxon>Brachyura</taxon>
        <taxon>Eubrachyura</taxon>
        <taxon>Portunoidea</taxon>
        <taxon>Portunidae</taxon>
        <taxon>Portuninae</taxon>
        <taxon>Portunus</taxon>
    </lineage>
</organism>
<name>A0A5B7GR84_PORTR</name>
<dbReference type="Proteomes" id="UP000324222">
    <property type="component" value="Unassembled WGS sequence"/>
</dbReference>